<dbReference type="RefSeq" id="WP_048886521.1">
    <property type="nucleotide sequence ID" value="NZ_CP011310.1"/>
</dbReference>
<dbReference type="AlphaFoldDB" id="A0A168M3I5"/>
<feature type="domain" description="Pre ATP-grasp" evidence="1">
    <location>
        <begin position="91"/>
        <end position="182"/>
    </location>
</feature>
<dbReference type="OrthoDB" id="233008at2"/>
<gene>
    <name evidence="2" type="ORF">CP97_14852</name>
</gene>
<dbReference type="InterPro" id="IPR040754">
    <property type="entry name" value="PreAtp-grasp"/>
</dbReference>
<name>A0A168M3I5_9SPHN</name>
<sequence>MNIAPDLAGKTGQQFRLPIVVHHRVKLPPEERIRIAHLARQIQTESPRLCHAPNFSENLSSGLIDAPALLVEDHSGIQLAHERGADAHHSYRALLLAGEGDLLAVYGKRYPAFEAYCRDWLGLGRVEVIAPPLADPVQSLADACLNDRHLIARAVKRAQHAGGLNVIPYMATGAIWRLAGEIAQQAGVPVRLAGPAPALMRAVNDKLWFARWAAKLLGEEAVPHSRAVYGMAALIGYLRRFMREHRRVAIKLSHSAASLGNLVLNNPEFSGMPAAEMSGRLVDMIDRAGWKNPFPLQVTAWEAPIKATLSAQLWIPYPEDGSPIVEGVFDQITANSNARFTGAVPSDLPKDVRDIVVEGAARLGLLFQRLGYFGRCSFDAVLLDNGAMAPCLHWVECNGRWGGVSIPMCLMNRLLGDWNSRSMLVTEQQIVGRPGLTMGQFLTVCEPELFTAAGEGAGAVLLSPGKLADGAFDLLILGHDRNEVLKRGRACASRLAKRGL</sequence>
<evidence type="ECO:0000259" key="1">
    <source>
        <dbReference type="Pfam" id="PF18604"/>
    </source>
</evidence>
<protein>
    <recommendedName>
        <fullName evidence="1">Pre ATP-grasp domain-containing protein</fullName>
    </recommendedName>
</protein>
<dbReference type="KEGG" id="ery:CP97_14852"/>
<reference evidence="3" key="2">
    <citation type="submission" date="2015-04" db="EMBL/GenBank/DDBJ databases">
        <title>The complete genome sequence of Erythrobacter sp. s21-N3.</title>
        <authorList>
            <person name="Zhuang L."/>
            <person name="Liu Y."/>
            <person name="Shao Z."/>
        </authorList>
    </citation>
    <scope>NUCLEOTIDE SEQUENCE [LARGE SCALE GENOMIC DNA]</scope>
    <source>
        <strain evidence="3">s21-N3</strain>
    </source>
</reference>
<reference evidence="2 3" key="1">
    <citation type="journal article" date="2015" name="Int. J. Syst. Evol. Microbiol.">
        <title>Erythrobacter atlanticus sp. nov., a bacterium from ocean sediment able to degrade polycyclic aromatic hydrocarbons.</title>
        <authorList>
            <person name="Zhuang L."/>
            <person name="Liu Y."/>
            <person name="Wang L."/>
            <person name="Wang W."/>
            <person name="Shao Z."/>
        </authorList>
    </citation>
    <scope>NUCLEOTIDE SEQUENCE [LARGE SCALE GENOMIC DNA]</scope>
    <source>
        <strain evidence="3">s21-N3</strain>
    </source>
</reference>
<evidence type="ECO:0000313" key="2">
    <source>
        <dbReference type="EMBL" id="ANC50538.1"/>
    </source>
</evidence>
<dbReference type="Pfam" id="PF18604">
    <property type="entry name" value="PreAtp-grasp"/>
    <property type="match status" value="1"/>
</dbReference>
<evidence type="ECO:0000313" key="3">
    <source>
        <dbReference type="Proteomes" id="UP000059113"/>
    </source>
</evidence>
<keyword evidence="3" id="KW-1185">Reference proteome</keyword>
<dbReference type="STRING" id="1648404.CP97_14852"/>
<organism evidence="2 3">
    <name type="scientific">Aurantiacibacter atlanticus</name>
    <dbReference type="NCBI Taxonomy" id="1648404"/>
    <lineage>
        <taxon>Bacteria</taxon>
        <taxon>Pseudomonadati</taxon>
        <taxon>Pseudomonadota</taxon>
        <taxon>Alphaproteobacteria</taxon>
        <taxon>Sphingomonadales</taxon>
        <taxon>Erythrobacteraceae</taxon>
        <taxon>Aurantiacibacter</taxon>
    </lineage>
</organism>
<proteinExistence type="predicted"/>
<dbReference type="Proteomes" id="UP000059113">
    <property type="component" value="Chromosome"/>
</dbReference>
<dbReference type="EMBL" id="CP011310">
    <property type="protein sequence ID" value="ANC50538.1"/>
    <property type="molecule type" value="Genomic_DNA"/>
</dbReference>
<accession>A0A168M3I5</accession>